<accession>J0W6K4</accession>
<dbReference type="Proteomes" id="UP000005732">
    <property type="component" value="Unassembled WGS sequence"/>
</dbReference>
<gene>
    <name evidence="1" type="ORF">Rleg4DRAFT_2431</name>
</gene>
<name>J0W6K4_RHILT</name>
<dbReference type="HOGENOM" id="CLU_3188199_0_0_5"/>
<dbReference type="InterPro" id="IPR018729">
    <property type="entry name" value="DUF2269_transmembrane"/>
</dbReference>
<dbReference type="Pfam" id="PF10027">
    <property type="entry name" value="DUF2269"/>
    <property type="match status" value="1"/>
</dbReference>
<evidence type="ECO:0000313" key="1">
    <source>
        <dbReference type="EMBL" id="EJC80778.1"/>
    </source>
</evidence>
<dbReference type="AlphaFoldDB" id="J0W6K4"/>
<proteinExistence type="predicted"/>
<sequence>MTSVRLVGTGAGIAFFMLVAHRAGNATITAAIARIVVTADFVHRSL</sequence>
<organism evidence="1 2">
    <name type="scientific">Rhizobium leguminosarum bv. trifolii WSM2297</name>
    <dbReference type="NCBI Taxonomy" id="754762"/>
    <lineage>
        <taxon>Bacteria</taxon>
        <taxon>Pseudomonadati</taxon>
        <taxon>Pseudomonadota</taxon>
        <taxon>Alphaproteobacteria</taxon>
        <taxon>Hyphomicrobiales</taxon>
        <taxon>Rhizobiaceae</taxon>
        <taxon>Rhizobium/Agrobacterium group</taxon>
        <taxon>Rhizobium</taxon>
    </lineage>
</organism>
<reference evidence="1 2" key="1">
    <citation type="submission" date="2012-02" db="EMBL/GenBank/DDBJ databases">
        <title>Improved High-Quality Draft Sequence of Rhizobium leguminosarum bv. trifolii WSM2297.</title>
        <authorList>
            <consortium name="US DOE Joint Genome Institute"/>
            <person name="Lucas S."/>
            <person name="Han J."/>
            <person name="Lapidus A."/>
            <person name="Cheng J.-F."/>
            <person name="Goodwin L."/>
            <person name="Pitluck S."/>
            <person name="Peters L."/>
            <person name="Ovchinnikova G."/>
            <person name="Zhang X."/>
            <person name="Detter J.C."/>
            <person name="Han C."/>
            <person name="Tapia R."/>
            <person name="Land M."/>
            <person name="Hauser L."/>
            <person name="Kyrpides N."/>
            <person name="Ivanova N."/>
            <person name="Pagani I."/>
            <person name="Brau L."/>
            <person name="Yates R."/>
            <person name="O'Hara G."/>
            <person name="Rui T."/>
            <person name="Howieson J."/>
            <person name="Reeve W."/>
            <person name="Woyke T."/>
        </authorList>
    </citation>
    <scope>NUCLEOTIDE SEQUENCE [LARGE SCALE GENOMIC DNA]</scope>
    <source>
        <strain evidence="1 2">WSM2297</strain>
    </source>
</reference>
<protein>
    <submittedName>
        <fullName evidence="1">Putative integral membrane protein (DUF2269)</fullName>
    </submittedName>
</protein>
<dbReference type="EMBL" id="JH719395">
    <property type="protein sequence ID" value="EJC80778.1"/>
    <property type="molecule type" value="Genomic_DNA"/>
</dbReference>
<evidence type="ECO:0000313" key="2">
    <source>
        <dbReference type="Proteomes" id="UP000005732"/>
    </source>
</evidence>